<reference evidence="1 2" key="1">
    <citation type="submission" date="2024-04" db="EMBL/GenBank/DDBJ databases">
        <authorList>
            <person name="Cremers G."/>
        </authorList>
    </citation>
    <scope>NUCLEOTIDE SEQUENCE [LARGE SCALE GENOMIC DNA]</scope>
    <source>
        <strain evidence="1">MeCH1-AG</strain>
        <plasmid evidence="1 2">2</plasmid>
    </source>
</reference>
<evidence type="ECO:0000313" key="1">
    <source>
        <dbReference type="EMBL" id="CAL1241934.1"/>
    </source>
</evidence>
<evidence type="ECO:0008006" key="3">
    <source>
        <dbReference type="Google" id="ProtNLM"/>
    </source>
</evidence>
<dbReference type="Proteomes" id="UP001497493">
    <property type="component" value="Plasmid 2"/>
</dbReference>
<organism evidence="1 2">
    <name type="scientific">Candidatus Methylocalor cossyra</name>
    <dbReference type="NCBI Taxonomy" id="3108543"/>
    <lineage>
        <taxon>Bacteria</taxon>
        <taxon>Pseudomonadati</taxon>
        <taxon>Pseudomonadota</taxon>
        <taxon>Gammaproteobacteria</taxon>
        <taxon>Methylococcales</taxon>
        <taxon>Methylococcaceae</taxon>
        <taxon>Candidatus Methylocalor</taxon>
    </lineage>
</organism>
<protein>
    <recommendedName>
        <fullName evidence="3">Phage protein</fullName>
    </recommendedName>
</protein>
<sequence length="36" mass="3835">MSGDEEQTAIATILSDMDAEIAALETKLAKARQNKA</sequence>
<name>A0ABP1CCG2_9GAMM</name>
<evidence type="ECO:0000313" key="2">
    <source>
        <dbReference type="Proteomes" id="UP001497493"/>
    </source>
</evidence>
<dbReference type="EMBL" id="OZ026885">
    <property type="protein sequence ID" value="CAL1241934.1"/>
    <property type="molecule type" value="Genomic_DNA"/>
</dbReference>
<keyword evidence="1" id="KW-0614">Plasmid</keyword>
<geneLocation type="plasmid" evidence="1 2">
    <name>2</name>
</geneLocation>
<keyword evidence="2" id="KW-1185">Reference proteome</keyword>
<accession>A0ABP1CCG2</accession>
<gene>
    <name evidence="1" type="ORF">MECH1_V1_P0002</name>
</gene>
<proteinExistence type="predicted"/>
<dbReference type="Gene3D" id="1.10.287.1120">
    <property type="entry name" value="Bipartite methylase S protein"/>
    <property type="match status" value="1"/>
</dbReference>
<dbReference type="SUPFAM" id="SSF116734">
    <property type="entry name" value="DNA methylase specificity domain"/>
    <property type="match status" value="1"/>
</dbReference>